<dbReference type="SUPFAM" id="SSF50475">
    <property type="entry name" value="FMN-binding split barrel"/>
    <property type="match status" value="1"/>
</dbReference>
<evidence type="ECO:0000313" key="2">
    <source>
        <dbReference type="EMBL" id="MFI6503818.1"/>
    </source>
</evidence>
<proteinExistence type="predicted"/>
<accession>A0ABW7Z6T5</accession>
<organism evidence="2 3">
    <name type="scientific">Nonomuraea typhae</name>
    <dbReference type="NCBI Taxonomy" id="2603600"/>
    <lineage>
        <taxon>Bacteria</taxon>
        <taxon>Bacillati</taxon>
        <taxon>Actinomycetota</taxon>
        <taxon>Actinomycetes</taxon>
        <taxon>Streptosporangiales</taxon>
        <taxon>Streptosporangiaceae</taxon>
        <taxon>Nonomuraea</taxon>
    </lineage>
</organism>
<dbReference type="InterPro" id="IPR012349">
    <property type="entry name" value="Split_barrel_FMN-bd"/>
</dbReference>
<feature type="region of interest" description="Disordered" evidence="1">
    <location>
        <begin position="1"/>
        <end position="22"/>
    </location>
</feature>
<reference evidence="2 3" key="1">
    <citation type="submission" date="2024-10" db="EMBL/GenBank/DDBJ databases">
        <title>The Natural Products Discovery Center: Release of the First 8490 Sequenced Strains for Exploring Actinobacteria Biosynthetic Diversity.</title>
        <authorList>
            <person name="Kalkreuter E."/>
            <person name="Kautsar S.A."/>
            <person name="Yang D."/>
            <person name="Bader C.D."/>
            <person name="Teijaro C.N."/>
            <person name="Fluegel L."/>
            <person name="Davis C.M."/>
            <person name="Simpson J.R."/>
            <person name="Lauterbach L."/>
            <person name="Steele A.D."/>
            <person name="Gui C."/>
            <person name="Meng S."/>
            <person name="Li G."/>
            <person name="Viehrig K."/>
            <person name="Ye F."/>
            <person name="Su P."/>
            <person name="Kiefer A.F."/>
            <person name="Nichols A."/>
            <person name="Cepeda A.J."/>
            <person name="Yan W."/>
            <person name="Fan B."/>
            <person name="Jiang Y."/>
            <person name="Adhikari A."/>
            <person name="Zheng C.-J."/>
            <person name="Schuster L."/>
            <person name="Cowan T.M."/>
            <person name="Smanski M.J."/>
            <person name="Chevrette M.G."/>
            <person name="De Carvalho L.P.S."/>
            <person name="Shen B."/>
        </authorList>
    </citation>
    <scope>NUCLEOTIDE SEQUENCE [LARGE SCALE GENOMIC DNA]</scope>
    <source>
        <strain evidence="2 3">NPDC050545</strain>
    </source>
</reference>
<name>A0ABW7Z6T5_9ACTN</name>
<dbReference type="Gene3D" id="2.30.110.10">
    <property type="entry name" value="Electron Transport, Fmn-binding Protein, Chain A"/>
    <property type="match status" value="1"/>
</dbReference>
<gene>
    <name evidence="2" type="ORF">ACIBG2_40980</name>
</gene>
<dbReference type="PANTHER" id="PTHR42815:SF2">
    <property type="entry name" value="FAD-BINDING, PUTATIVE (AFU_ORTHOLOGUE AFUA_6G07600)-RELATED"/>
    <property type="match status" value="1"/>
</dbReference>
<evidence type="ECO:0000256" key="1">
    <source>
        <dbReference type="SAM" id="MobiDB-lite"/>
    </source>
</evidence>
<evidence type="ECO:0000313" key="3">
    <source>
        <dbReference type="Proteomes" id="UP001612741"/>
    </source>
</evidence>
<protein>
    <submittedName>
        <fullName evidence="2">Pyridoxamine 5'-phosphate oxidase family protein</fullName>
    </submittedName>
</protein>
<sequence>MGIHPGEVAAQRRTGVTKPLGSARARAEIPEVAQEFLRRQRMLVIGTAGHDGTMRAGLLTGAPGFIEPLGPATLAVHASPPFDLGEEIGTLAIEPWSRRRMRVNGRVRQESGQLVIESDQAIANCPKYIQAREIAAVIPCAARRTTESTHLTAGQQRWITAADTFFIATRADGQGADVSHRGGPPGFVQVLGPRRLRWADYTGNFMFLTLGNLELDPAAGLLFADWEHGHTLRVGGRATVDWEGAQRTVDFAVEEVAETSGDSPLRWRFLEPSPFNPG</sequence>
<dbReference type="EMBL" id="JBITGY010000013">
    <property type="protein sequence ID" value="MFI6503818.1"/>
    <property type="molecule type" value="Genomic_DNA"/>
</dbReference>
<keyword evidence="3" id="KW-1185">Reference proteome</keyword>
<comment type="caution">
    <text evidence="2">The sequence shown here is derived from an EMBL/GenBank/DDBJ whole genome shotgun (WGS) entry which is preliminary data.</text>
</comment>
<dbReference type="RefSeq" id="WP_397089586.1">
    <property type="nucleotide sequence ID" value="NZ_JBITGY010000013.1"/>
</dbReference>
<dbReference type="PANTHER" id="PTHR42815">
    <property type="entry name" value="FAD-BINDING, PUTATIVE (AFU_ORTHOLOGUE AFUA_6G07600)-RELATED"/>
    <property type="match status" value="1"/>
</dbReference>
<dbReference type="Proteomes" id="UP001612741">
    <property type="component" value="Unassembled WGS sequence"/>
</dbReference>